<dbReference type="InterPro" id="IPR013216">
    <property type="entry name" value="Methyltransf_11"/>
</dbReference>
<dbReference type="SUPFAM" id="SSF53335">
    <property type="entry name" value="S-adenosyl-L-methionine-dependent methyltransferases"/>
    <property type="match status" value="1"/>
</dbReference>
<dbReference type="RefSeq" id="WP_295656955.1">
    <property type="nucleotide sequence ID" value="NZ_CADCUP010000045.1"/>
</dbReference>
<dbReference type="CDD" id="cd02440">
    <property type="entry name" value="AdoMet_MTases"/>
    <property type="match status" value="1"/>
</dbReference>
<dbReference type="AlphaFoldDB" id="A0A6J4N4N6"/>
<accession>A0A6J4N4N6</accession>
<dbReference type="Gene3D" id="3.40.50.150">
    <property type="entry name" value="Vaccinia Virus protein VP39"/>
    <property type="match status" value="1"/>
</dbReference>
<protein>
    <recommendedName>
        <fullName evidence="1">Methyltransferase type 11 domain-containing protein</fullName>
    </recommendedName>
</protein>
<evidence type="ECO:0000313" key="2">
    <source>
        <dbReference type="EMBL" id="CAA9377924.1"/>
    </source>
</evidence>
<gene>
    <name evidence="2" type="ORF">AVDCRST_MAG06-716</name>
</gene>
<feature type="domain" description="Methyltransferase type 11" evidence="1">
    <location>
        <begin position="55"/>
        <end position="144"/>
    </location>
</feature>
<name>A0A6J4N4N6_9ACTN</name>
<dbReference type="GO" id="GO:0008757">
    <property type="term" value="F:S-adenosylmethionine-dependent methyltransferase activity"/>
    <property type="evidence" value="ECO:0007669"/>
    <property type="project" value="InterPro"/>
</dbReference>
<dbReference type="PANTHER" id="PTHR43591:SF24">
    <property type="entry name" value="2-METHOXY-6-POLYPRENYL-1,4-BENZOQUINOL METHYLASE, MITOCHONDRIAL"/>
    <property type="match status" value="1"/>
</dbReference>
<evidence type="ECO:0000259" key="1">
    <source>
        <dbReference type="Pfam" id="PF08241"/>
    </source>
</evidence>
<sequence>MRVDDPDHVREQYADETRLATRTAVWQPSADGRDPVSEALAAVERALPGGTADVLEVGCGTGAMAERIAALPGVRLVAVDFTPRFVELTAGRGIDARQADIQYLPFGDGSFDVVYAGWMLYHVPDLDRGLAEIRRVLRPGGTLVAVTNGDEHLADLREAAGAPRAPLPFSSENGAASLASRFTDVRRQDLETRAVFADHAGAQAYLDTFGEGLEGRLPHFDGSREYAGHVGIFEAR</sequence>
<organism evidence="2">
    <name type="scientific">uncultured Nocardioides sp</name>
    <dbReference type="NCBI Taxonomy" id="198441"/>
    <lineage>
        <taxon>Bacteria</taxon>
        <taxon>Bacillati</taxon>
        <taxon>Actinomycetota</taxon>
        <taxon>Actinomycetes</taxon>
        <taxon>Propionibacteriales</taxon>
        <taxon>Nocardioidaceae</taxon>
        <taxon>Nocardioides</taxon>
        <taxon>environmental samples</taxon>
    </lineage>
</organism>
<dbReference type="EMBL" id="CADCUP010000045">
    <property type="protein sequence ID" value="CAA9377924.1"/>
    <property type="molecule type" value="Genomic_DNA"/>
</dbReference>
<dbReference type="PANTHER" id="PTHR43591">
    <property type="entry name" value="METHYLTRANSFERASE"/>
    <property type="match status" value="1"/>
</dbReference>
<proteinExistence type="predicted"/>
<dbReference type="Pfam" id="PF08241">
    <property type="entry name" value="Methyltransf_11"/>
    <property type="match status" value="1"/>
</dbReference>
<reference evidence="2" key="1">
    <citation type="submission" date="2020-02" db="EMBL/GenBank/DDBJ databases">
        <authorList>
            <person name="Meier V. D."/>
        </authorList>
    </citation>
    <scope>NUCLEOTIDE SEQUENCE</scope>
    <source>
        <strain evidence="2">AVDCRST_MAG06</strain>
    </source>
</reference>
<dbReference type="InterPro" id="IPR029063">
    <property type="entry name" value="SAM-dependent_MTases_sf"/>
</dbReference>